<dbReference type="STRING" id="377629.TERTU_1308"/>
<dbReference type="HOGENOM" id="CLU_045375_0_0_6"/>
<dbReference type="InterPro" id="IPR005835">
    <property type="entry name" value="NTP_transferase_dom"/>
</dbReference>
<dbReference type="GO" id="GO:0016740">
    <property type="term" value="F:transferase activity"/>
    <property type="evidence" value="ECO:0007669"/>
    <property type="project" value="UniProtKB-KW"/>
</dbReference>
<organism evidence="3 4">
    <name type="scientific">Teredinibacter turnerae (strain ATCC 39867 / T7901)</name>
    <dbReference type="NCBI Taxonomy" id="377629"/>
    <lineage>
        <taxon>Bacteria</taxon>
        <taxon>Pseudomonadati</taxon>
        <taxon>Pseudomonadota</taxon>
        <taxon>Gammaproteobacteria</taxon>
        <taxon>Cellvibrionales</taxon>
        <taxon>Cellvibrionaceae</taxon>
        <taxon>Teredinibacter</taxon>
    </lineage>
</organism>
<reference evidence="3 4" key="1">
    <citation type="journal article" date="2009" name="PLoS ONE">
        <title>The complete genome of Teredinibacter turnerae T7901: an intracellular endosymbiont of marine wood-boring bivalves (shipworms).</title>
        <authorList>
            <person name="Yang J.C."/>
            <person name="Madupu R."/>
            <person name="Durkin A.S."/>
            <person name="Ekborg N.A."/>
            <person name="Pedamallu C.S."/>
            <person name="Hostetler J.B."/>
            <person name="Radune D."/>
            <person name="Toms B.S."/>
            <person name="Henrissat B."/>
            <person name="Coutinho P.M."/>
            <person name="Schwarz S."/>
            <person name="Field L."/>
            <person name="Trindade-Silva A.E."/>
            <person name="Soares C.A.G."/>
            <person name="Elshahawi S."/>
            <person name="Hanora A."/>
            <person name="Schmidt E.W."/>
            <person name="Haygood M.G."/>
            <person name="Posfai J."/>
            <person name="Benner J."/>
            <person name="Madinger C."/>
            <person name="Nove J."/>
            <person name="Anton B."/>
            <person name="Chaudhary K."/>
            <person name="Foster J."/>
            <person name="Holman A."/>
            <person name="Kumar S."/>
            <person name="Lessard P.A."/>
            <person name="Luyten Y.A."/>
            <person name="Slatko B."/>
            <person name="Wood N."/>
            <person name="Wu B."/>
            <person name="Teplitski M."/>
            <person name="Mougous J.D."/>
            <person name="Ward N."/>
            <person name="Eisen J.A."/>
            <person name="Badger J.H."/>
            <person name="Distel D.L."/>
        </authorList>
    </citation>
    <scope>NUCLEOTIDE SEQUENCE [LARGE SCALE GENOMIC DNA]</scope>
    <source>
        <strain evidence="4">ATCC 39867 / T7901</strain>
    </source>
</reference>
<dbReference type="AlphaFoldDB" id="C5BRY6"/>
<dbReference type="PROSITE" id="PS51371">
    <property type="entry name" value="CBS"/>
    <property type="match status" value="1"/>
</dbReference>
<dbReference type="Gene3D" id="3.10.580.10">
    <property type="entry name" value="CBS-domain"/>
    <property type="match status" value="1"/>
</dbReference>
<dbReference type="RefSeq" id="WP_015819799.1">
    <property type="nucleotide sequence ID" value="NC_012997.1"/>
</dbReference>
<dbReference type="InterPro" id="IPR000644">
    <property type="entry name" value="CBS_dom"/>
</dbReference>
<dbReference type="CDD" id="cd06426">
    <property type="entry name" value="NTP_transferase_like_2"/>
    <property type="match status" value="1"/>
</dbReference>
<gene>
    <name evidence="3" type="ordered locus">TERTU_1308</name>
</gene>
<dbReference type="OrthoDB" id="9788272at2"/>
<dbReference type="CDD" id="cd04607">
    <property type="entry name" value="CBS_pair_NTP_transferase_assoc"/>
    <property type="match status" value="1"/>
</dbReference>
<dbReference type="InterPro" id="IPR046342">
    <property type="entry name" value="CBS_dom_sf"/>
</dbReference>
<keyword evidence="4" id="KW-1185">Reference proteome</keyword>
<dbReference type="SUPFAM" id="SSF53448">
    <property type="entry name" value="Nucleotide-diphospho-sugar transferases"/>
    <property type="match status" value="1"/>
</dbReference>
<dbReference type="InterPro" id="IPR029044">
    <property type="entry name" value="Nucleotide-diphossugar_trans"/>
</dbReference>
<accession>C5BRY6</accession>
<dbReference type="SUPFAM" id="SSF54631">
    <property type="entry name" value="CBS-domain pair"/>
    <property type="match status" value="1"/>
</dbReference>
<protein>
    <submittedName>
        <fullName evidence="3">Nucleotidyl transferase</fullName>
    </submittedName>
</protein>
<evidence type="ECO:0000313" key="3">
    <source>
        <dbReference type="EMBL" id="ACR13684.1"/>
    </source>
</evidence>
<evidence type="ECO:0000259" key="2">
    <source>
        <dbReference type="PROSITE" id="PS51371"/>
    </source>
</evidence>
<dbReference type="eggNOG" id="COG1208">
    <property type="taxonomic scope" value="Bacteria"/>
</dbReference>
<keyword evidence="1" id="KW-0129">CBS domain</keyword>
<sequence length="354" mass="38747">MIMNVTSWRSALLDANASIRDAIESLDRSSLQIALVVSPELQLLGTVTDGDIRRALIKGVELTSPINGVMNQRPLVVPPKLGKTAVLQLMQANKILQLPEVNEHGQVCGLHLLEDMVAPPALENTLVIMAGGKGTRLRPLTQNCPKPMLPVGGKPMLEHIVLRAKSEGIGRVVMAINYLGEMIEEYFGDGSAWQMDISYLREQNALGTAGALSMLPDKPEAPILVCNGDVLTDIHYADFLDFHHKNQAVATMAVKQHEWRNPFGVVRTDGVDIVSFDEKPISRCHINAGIYVLSPAAMTYLQPNSACDMPGLFEKIQADSGKIIAYPMHEPWLDVGRPDDLAQARQAHTTEARL</sequence>
<dbReference type="eggNOG" id="COG0517">
    <property type="taxonomic scope" value="Bacteria"/>
</dbReference>
<evidence type="ECO:0000256" key="1">
    <source>
        <dbReference type="PROSITE-ProRule" id="PRU00703"/>
    </source>
</evidence>
<dbReference type="Pfam" id="PF00571">
    <property type="entry name" value="CBS"/>
    <property type="match status" value="1"/>
</dbReference>
<evidence type="ECO:0000313" key="4">
    <source>
        <dbReference type="Proteomes" id="UP000009080"/>
    </source>
</evidence>
<dbReference type="PANTHER" id="PTHR22572">
    <property type="entry name" value="SUGAR-1-PHOSPHATE GUANYL TRANSFERASE"/>
    <property type="match status" value="1"/>
</dbReference>
<name>C5BRY6_TERTT</name>
<dbReference type="KEGG" id="ttu:TERTU_1308"/>
<dbReference type="EMBL" id="CP001614">
    <property type="protein sequence ID" value="ACR13684.1"/>
    <property type="molecule type" value="Genomic_DNA"/>
</dbReference>
<feature type="domain" description="CBS" evidence="2">
    <location>
        <begin position="5"/>
        <end position="62"/>
    </location>
</feature>
<dbReference type="InterPro" id="IPR050486">
    <property type="entry name" value="Mannose-1P_guanyltransferase"/>
</dbReference>
<dbReference type="Proteomes" id="UP000009080">
    <property type="component" value="Chromosome"/>
</dbReference>
<keyword evidence="3" id="KW-0808">Transferase</keyword>
<proteinExistence type="predicted"/>
<dbReference type="Pfam" id="PF00483">
    <property type="entry name" value="NTP_transferase"/>
    <property type="match status" value="1"/>
</dbReference>
<dbReference type="Gene3D" id="3.90.550.10">
    <property type="entry name" value="Spore Coat Polysaccharide Biosynthesis Protein SpsA, Chain A"/>
    <property type="match status" value="1"/>
</dbReference>